<dbReference type="OrthoDB" id="10530524at2759"/>
<gene>
    <name evidence="1" type="ORF">HETSPECPRED_006850</name>
</gene>
<comment type="caution">
    <text evidence="1">The sequence shown here is derived from an EMBL/GenBank/DDBJ whole genome shotgun (WGS) entry which is preliminary data.</text>
</comment>
<dbReference type="Proteomes" id="UP000664521">
    <property type="component" value="Unassembled WGS sequence"/>
</dbReference>
<dbReference type="AlphaFoldDB" id="A0A8H3FVE2"/>
<organism evidence="1 2">
    <name type="scientific">Heterodermia speciosa</name>
    <dbReference type="NCBI Taxonomy" id="116794"/>
    <lineage>
        <taxon>Eukaryota</taxon>
        <taxon>Fungi</taxon>
        <taxon>Dikarya</taxon>
        <taxon>Ascomycota</taxon>
        <taxon>Pezizomycotina</taxon>
        <taxon>Lecanoromycetes</taxon>
        <taxon>OSLEUM clade</taxon>
        <taxon>Lecanoromycetidae</taxon>
        <taxon>Caliciales</taxon>
        <taxon>Physciaceae</taxon>
        <taxon>Heterodermia</taxon>
    </lineage>
</organism>
<evidence type="ECO:0000313" key="1">
    <source>
        <dbReference type="EMBL" id="CAF9928468.1"/>
    </source>
</evidence>
<name>A0A8H3FVE2_9LECA</name>
<proteinExistence type="predicted"/>
<reference evidence="1" key="1">
    <citation type="submission" date="2021-03" db="EMBL/GenBank/DDBJ databases">
        <authorList>
            <person name="Tagirdzhanova G."/>
        </authorList>
    </citation>
    <scope>NUCLEOTIDE SEQUENCE</scope>
</reference>
<accession>A0A8H3FVE2</accession>
<sequence length="298" mass="32752">MASLQDLVSRSAGRLDAVSTQIRSTKRKMWPLVRRWDFSLGLAEAILIVASLGSCIAKPAHHVAVRALGQQGDNAVTMGRARANSLSAAGDSVKHLAPIDRRTNIPPPVRVVQFLRETINIAAADEHDAGNAQLWNICLEHVHWFIINPQVQVTQVENVAMKLERLYDLTMGVLWDMIETHNYPSEPEDNTFALRLGSVAIEWGCRADSLCWNLLYEFCFLMKQKAGQGWTGAYQGQLINAATGVVTWVKLTIRGRGPGHVAVLPKRGTGSMPPSSSNSMFIAHGGGNSRRSIEVYDT</sequence>
<protein>
    <submittedName>
        <fullName evidence="1">Uncharacterized protein</fullName>
    </submittedName>
</protein>
<evidence type="ECO:0000313" key="2">
    <source>
        <dbReference type="Proteomes" id="UP000664521"/>
    </source>
</evidence>
<keyword evidence="2" id="KW-1185">Reference proteome</keyword>
<dbReference type="EMBL" id="CAJPDS010000048">
    <property type="protein sequence ID" value="CAF9928468.1"/>
    <property type="molecule type" value="Genomic_DNA"/>
</dbReference>